<gene>
    <name evidence="2" type="ORF">HII12_000558</name>
</gene>
<proteinExistence type="predicted"/>
<feature type="region of interest" description="Disordered" evidence="1">
    <location>
        <begin position="87"/>
        <end position="109"/>
    </location>
</feature>
<evidence type="ECO:0000256" key="1">
    <source>
        <dbReference type="SAM" id="MobiDB-lite"/>
    </source>
</evidence>
<evidence type="ECO:0000313" key="3">
    <source>
        <dbReference type="Proteomes" id="UP000568158"/>
    </source>
</evidence>
<name>A0A8H6EZ70_DEKBR</name>
<dbReference type="AlphaFoldDB" id="A0A8H6EZ70"/>
<accession>A0A8H6EZ70</accession>
<protein>
    <submittedName>
        <fullName evidence="2">Uncharacterized protein</fullName>
    </submittedName>
</protein>
<dbReference type="EMBL" id="JABCYN010000006">
    <property type="protein sequence ID" value="KAF6015833.1"/>
    <property type="molecule type" value="Genomic_DNA"/>
</dbReference>
<evidence type="ECO:0000313" key="2">
    <source>
        <dbReference type="EMBL" id="KAF6015833.1"/>
    </source>
</evidence>
<dbReference type="Proteomes" id="UP000568158">
    <property type="component" value="Unassembled WGS sequence"/>
</dbReference>
<sequence>MVQTILKARCYLPQKNLPHTDLEVRDRLSEIIGIAGIDYDKKTYDVYWQDCDPEHASTIPMTYFDLLDAVHQNNLFENLKMIRDAQKYLTDPPTTNEVGSPPEGYTDRQ</sequence>
<organism evidence="2 3">
    <name type="scientific">Dekkera bruxellensis</name>
    <name type="common">Brettanomyces custersii</name>
    <dbReference type="NCBI Taxonomy" id="5007"/>
    <lineage>
        <taxon>Eukaryota</taxon>
        <taxon>Fungi</taxon>
        <taxon>Dikarya</taxon>
        <taxon>Ascomycota</taxon>
        <taxon>Saccharomycotina</taxon>
        <taxon>Pichiomycetes</taxon>
        <taxon>Pichiales</taxon>
        <taxon>Pichiaceae</taxon>
        <taxon>Brettanomyces</taxon>
    </lineage>
</organism>
<reference evidence="2 3" key="1">
    <citation type="journal article" date="2020" name="Appl. Microbiol. Biotechnol.">
        <title>Targeted gene deletion in Brettanomyces bruxellensis with an expression-free CRISPR-Cas9 system.</title>
        <authorList>
            <person name="Varela C."/>
            <person name="Bartel C."/>
            <person name="Onetto C."/>
            <person name="Borneman A."/>
        </authorList>
    </citation>
    <scope>NUCLEOTIDE SEQUENCE [LARGE SCALE GENOMIC DNA]</scope>
    <source>
        <strain evidence="2 3">AWRI1613</strain>
    </source>
</reference>
<comment type="caution">
    <text evidence="2">The sequence shown here is derived from an EMBL/GenBank/DDBJ whole genome shotgun (WGS) entry which is preliminary data.</text>
</comment>